<gene>
    <name evidence="2" type="ORF">F4V44_02700</name>
</gene>
<proteinExistence type="predicted"/>
<dbReference type="EMBL" id="VYKL01000007">
    <property type="protein sequence ID" value="KAA9029931.1"/>
    <property type="molecule type" value="Genomic_DNA"/>
</dbReference>
<organism evidence="2 3">
    <name type="scientific">Niallia endozanthoxylica</name>
    <dbReference type="NCBI Taxonomy" id="2036016"/>
    <lineage>
        <taxon>Bacteria</taxon>
        <taxon>Bacillati</taxon>
        <taxon>Bacillota</taxon>
        <taxon>Bacilli</taxon>
        <taxon>Bacillales</taxon>
        <taxon>Bacillaceae</taxon>
        <taxon>Niallia</taxon>
    </lineage>
</organism>
<dbReference type="RefSeq" id="WP_150438451.1">
    <property type="nucleotide sequence ID" value="NZ_VYKL01000007.1"/>
</dbReference>
<evidence type="ECO:0000256" key="1">
    <source>
        <dbReference type="SAM" id="Phobius"/>
    </source>
</evidence>
<keyword evidence="1" id="KW-0812">Transmembrane</keyword>
<protein>
    <submittedName>
        <fullName evidence="2">Uncharacterized protein</fullName>
    </submittedName>
</protein>
<reference evidence="2 3" key="1">
    <citation type="submission" date="2019-09" db="EMBL/GenBank/DDBJ databases">
        <title>Whole genome sequences of isolates from the Mars Exploration Rovers.</title>
        <authorList>
            <person name="Seuylemezian A."/>
            <person name="Vaishampayan P."/>
        </authorList>
    </citation>
    <scope>NUCLEOTIDE SEQUENCE [LARGE SCALE GENOMIC DNA]</scope>
    <source>
        <strain evidence="2 3">MER_TA_151</strain>
    </source>
</reference>
<feature type="transmembrane region" description="Helical" evidence="1">
    <location>
        <begin position="6"/>
        <end position="24"/>
    </location>
</feature>
<comment type="caution">
    <text evidence="2">The sequence shown here is derived from an EMBL/GenBank/DDBJ whole genome shotgun (WGS) entry which is preliminary data.</text>
</comment>
<keyword evidence="1" id="KW-1133">Transmembrane helix</keyword>
<dbReference type="Proteomes" id="UP000326671">
    <property type="component" value="Unassembled WGS sequence"/>
</dbReference>
<dbReference type="AlphaFoldDB" id="A0A5J5I2P3"/>
<keyword evidence="3" id="KW-1185">Reference proteome</keyword>
<keyword evidence="1" id="KW-0472">Membrane</keyword>
<sequence>MTIIIGYIVVLCMVALDFYYNVYVNKDRKTYIYTPFDAASGHYGFFYEEQQIQEKPVQRC</sequence>
<accession>A0A5J5I2P3</accession>
<name>A0A5J5I2P3_9BACI</name>
<evidence type="ECO:0000313" key="3">
    <source>
        <dbReference type="Proteomes" id="UP000326671"/>
    </source>
</evidence>
<evidence type="ECO:0000313" key="2">
    <source>
        <dbReference type="EMBL" id="KAA9029931.1"/>
    </source>
</evidence>